<reference evidence="4" key="1">
    <citation type="journal article" date="2017" name="Genome Announc.">
        <title>Draft Genome Sequence of Terrimicrobium sacchariphilum NM-5T, a Facultative Anaerobic Soil Bacterium of the Class Spartobacteria.</title>
        <authorList>
            <person name="Qiu Y.L."/>
            <person name="Tourlousse D.M."/>
            <person name="Matsuura N."/>
            <person name="Ohashi A."/>
            <person name="Sekiguchi Y."/>
        </authorList>
    </citation>
    <scope>NUCLEOTIDE SEQUENCE [LARGE SCALE GENOMIC DNA]</scope>
    <source>
        <strain evidence="4">NM-5</strain>
    </source>
</reference>
<evidence type="ECO:0000313" key="3">
    <source>
        <dbReference type="EMBL" id="GAT34886.1"/>
    </source>
</evidence>
<proteinExistence type="predicted"/>
<dbReference type="OrthoDB" id="9820038at2"/>
<keyword evidence="4" id="KW-1185">Reference proteome</keyword>
<sequence length="256" mass="27396">MRSSLALLLCLSLTACPAKKAGDAATPSPAPEPSATPAQSPVSTPAPVAVIKDPELKSDATEFIGAWSTIDEQGQLFDLLIFPDGQVVTTWTKGKHGARGELGFWRLENNRILIFLEDGWTDSLEKTAEGIVHHGYPPGSSLDKPPATTEPAQKLSADIAGTVGVWRLNKEPDGDYQYLAIQSNGRAFSSVNGGTEGTWKQKGKTIECTWPDGWTDILEATPEGFQKRSFIGANQDPPADVSPAARIGEKPFAIEP</sequence>
<name>A0A146GEH4_TERSA</name>
<dbReference type="Proteomes" id="UP000076023">
    <property type="component" value="Unassembled WGS sequence"/>
</dbReference>
<gene>
    <name evidence="3" type="ORF">TSACC_23320</name>
</gene>
<evidence type="ECO:0000256" key="1">
    <source>
        <dbReference type="SAM" id="MobiDB-lite"/>
    </source>
</evidence>
<keyword evidence="2" id="KW-0732">Signal</keyword>
<comment type="caution">
    <text evidence="3">The sequence shown here is derived from an EMBL/GenBank/DDBJ whole genome shotgun (WGS) entry which is preliminary data.</text>
</comment>
<evidence type="ECO:0000313" key="4">
    <source>
        <dbReference type="Proteomes" id="UP000076023"/>
    </source>
</evidence>
<organism evidence="3 4">
    <name type="scientific">Terrimicrobium sacchariphilum</name>
    <dbReference type="NCBI Taxonomy" id="690879"/>
    <lineage>
        <taxon>Bacteria</taxon>
        <taxon>Pseudomonadati</taxon>
        <taxon>Verrucomicrobiota</taxon>
        <taxon>Terrimicrobiia</taxon>
        <taxon>Terrimicrobiales</taxon>
        <taxon>Terrimicrobiaceae</taxon>
        <taxon>Terrimicrobium</taxon>
    </lineage>
</organism>
<dbReference type="EMBL" id="BDCO01000002">
    <property type="protein sequence ID" value="GAT34886.1"/>
    <property type="molecule type" value="Genomic_DNA"/>
</dbReference>
<feature type="signal peptide" evidence="2">
    <location>
        <begin position="1"/>
        <end position="20"/>
    </location>
</feature>
<evidence type="ECO:0000256" key="2">
    <source>
        <dbReference type="SAM" id="SignalP"/>
    </source>
</evidence>
<dbReference type="InParanoid" id="A0A146GEH4"/>
<protein>
    <submittedName>
        <fullName evidence="3">Uncharacterized protein</fullName>
    </submittedName>
</protein>
<dbReference type="RefSeq" id="WP_075080479.1">
    <property type="nucleotide sequence ID" value="NZ_BDCO01000002.1"/>
</dbReference>
<accession>A0A146GEH4</accession>
<feature type="chain" id="PRO_5007524999" evidence="2">
    <location>
        <begin position="21"/>
        <end position="256"/>
    </location>
</feature>
<dbReference type="PROSITE" id="PS51257">
    <property type="entry name" value="PROKAR_LIPOPROTEIN"/>
    <property type="match status" value="1"/>
</dbReference>
<feature type="region of interest" description="Disordered" evidence="1">
    <location>
        <begin position="21"/>
        <end position="45"/>
    </location>
</feature>
<feature type="region of interest" description="Disordered" evidence="1">
    <location>
        <begin position="230"/>
        <end position="256"/>
    </location>
</feature>
<dbReference type="AlphaFoldDB" id="A0A146GEH4"/>